<dbReference type="PANTHER" id="PTHR36142">
    <property type="entry name" value="METALLO-HYDROLASE/OXIDOREDUCTASE SUPERFAMILY PROTEIN"/>
    <property type="match status" value="1"/>
</dbReference>
<evidence type="ECO:0000313" key="1">
    <source>
        <dbReference type="EMBL" id="KAK9423259.1"/>
    </source>
</evidence>
<proteinExistence type="predicted"/>
<evidence type="ECO:0000313" key="2">
    <source>
        <dbReference type="Proteomes" id="UP001408356"/>
    </source>
</evidence>
<sequence length="344" mass="38153">MSEQRTATFRAHFGNPQKVLRPLIVSLNGDNSWLISIPRPRNEREDSGKAYFHIVYEPWLVGPVVTWATWFVRIGLPWLPETEDGDAVEGLIDEIENAAAAAGFVPRLSEQSKPLADVIFLSMNLGDHTHEATLKTFHPNIPVFGTKDAAGLVQSWNHFDRVSTFSDLEPGNGNWLDLHPGAPLPKWLNFFQLPGHSQLNWASSIIWTTEAGTHESLLMAPHVIKADHPSLQTFAHDLAPSVQTLAMFCPTKVSFAFGLQTVLGASGSLAMARETKPKYWIKTADAALLYSGLVMRMMGVKDAWRTLDEAMEREKKSGKEAQDVEALVRPNLCEVNNGGCFVLE</sequence>
<comment type="caution">
    <text evidence="1">The sequence shown here is derived from an EMBL/GenBank/DDBJ whole genome shotgun (WGS) entry which is preliminary data.</text>
</comment>
<protein>
    <submittedName>
        <fullName evidence="1">Uncharacterized protein</fullName>
    </submittedName>
</protein>
<name>A0ABR2V8M2_9PEZI</name>
<organism evidence="1 2">
    <name type="scientific">Seiridium unicorne</name>
    <dbReference type="NCBI Taxonomy" id="138068"/>
    <lineage>
        <taxon>Eukaryota</taxon>
        <taxon>Fungi</taxon>
        <taxon>Dikarya</taxon>
        <taxon>Ascomycota</taxon>
        <taxon>Pezizomycotina</taxon>
        <taxon>Sordariomycetes</taxon>
        <taxon>Xylariomycetidae</taxon>
        <taxon>Amphisphaeriales</taxon>
        <taxon>Sporocadaceae</taxon>
        <taxon>Seiridium</taxon>
    </lineage>
</organism>
<dbReference type="Proteomes" id="UP001408356">
    <property type="component" value="Unassembled WGS sequence"/>
</dbReference>
<keyword evidence="2" id="KW-1185">Reference proteome</keyword>
<dbReference type="EMBL" id="JARVKF010000079">
    <property type="protein sequence ID" value="KAK9423259.1"/>
    <property type="molecule type" value="Genomic_DNA"/>
</dbReference>
<reference evidence="1 2" key="1">
    <citation type="journal article" date="2024" name="J. Plant Pathol.">
        <title>Sequence and assembly of the genome of Seiridium unicorne, isolate CBS 538.82, causal agent of cypress canker disease.</title>
        <authorList>
            <person name="Scali E."/>
            <person name="Rocca G.D."/>
            <person name="Danti R."/>
            <person name="Garbelotto M."/>
            <person name="Barberini S."/>
            <person name="Baroncelli R."/>
            <person name="Emiliani G."/>
        </authorList>
    </citation>
    <scope>NUCLEOTIDE SEQUENCE [LARGE SCALE GENOMIC DNA]</scope>
    <source>
        <strain evidence="1 2">BM-138-508</strain>
    </source>
</reference>
<gene>
    <name evidence="1" type="ORF">SUNI508_04153</name>
</gene>
<dbReference type="PANTHER" id="PTHR36142:SF2">
    <property type="entry name" value="METALLO-HYDROLASE_OXIDOREDUCTASE SUPERFAMILY PROTEIN"/>
    <property type="match status" value="1"/>
</dbReference>
<accession>A0ABR2V8M2</accession>